<name>A0ABR2Y2Z4_9PEZI</name>
<feature type="transmembrane region" description="Helical" evidence="1">
    <location>
        <begin position="64"/>
        <end position="86"/>
    </location>
</feature>
<keyword evidence="1" id="KW-1133">Transmembrane helix</keyword>
<evidence type="ECO:0000256" key="1">
    <source>
        <dbReference type="SAM" id="Phobius"/>
    </source>
</evidence>
<accession>A0ABR2Y2Z4</accession>
<comment type="caution">
    <text evidence="2">The sequence shown here is derived from an EMBL/GenBank/DDBJ whole genome shotgun (WGS) entry which is preliminary data.</text>
</comment>
<reference evidence="2 3" key="1">
    <citation type="submission" date="2024-02" db="EMBL/GenBank/DDBJ databases">
        <title>First draft genome assembly of two strains of Seiridium cardinale.</title>
        <authorList>
            <person name="Emiliani G."/>
            <person name="Scali E."/>
        </authorList>
    </citation>
    <scope>NUCLEOTIDE SEQUENCE [LARGE SCALE GENOMIC DNA]</scope>
    <source>
        <strain evidence="2 3">BM-138-000479</strain>
    </source>
</reference>
<dbReference type="PANTHER" id="PTHR35394">
    <property type="entry name" value="DUF3176 DOMAIN-CONTAINING PROTEIN"/>
    <property type="match status" value="1"/>
</dbReference>
<keyword evidence="3" id="KW-1185">Reference proteome</keyword>
<evidence type="ECO:0000313" key="3">
    <source>
        <dbReference type="Proteomes" id="UP001465668"/>
    </source>
</evidence>
<dbReference type="Proteomes" id="UP001465668">
    <property type="component" value="Unassembled WGS sequence"/>
</dbReference>
<dbReference type="PANTHER" id="PTHR35394:SF5">
    <property type="entry name" value="DUF3176 DOMAIN-CONTAINING PROTEIN"/>
    <property type="match status" value="1"/>
</dbReference>
<gene>
    <name evidence="2" type="ORF">SCAR479_02996</name>
</gene>
<keyword evidence="1" id="KW-0812">Transmembrane</keyword>
<evidence type="ECO:0000313" key="2">
    <source>
        <dbReference type="EMBL" id="KAK9780359.1"/>
    </source>
</evidence>
<proteinExistence type="predicted"/>
<feature type="transmembrane region" description="Helical" evidence="1">
    <location>
        <begin position="106"/>
        <end position="126"/>
    </location>
</feature>
<organism evidence="2 3">
    <name type="scientific">Seiridium cardinale</name>
    <dbReference type="NCBI Taxonomy" id="138064"/>
    <lineage>
        <taxon>Eukaryota</taxon>
        <taxon>Fungi</taxon>
        <taxon>Dikarya</taxon>
        <taxon>Ascomycota</taxon>
        <taxon>Pezizomycotina</taxon>
        <taxon>Sordariomycetes</taxon>
        <taxon>Xylariomycetidae</taxon>
        <taxon>Amphisphaeriales</taxon>
        <taxon>Sporocadaceae</taxon>
        <taxon>Seiridium</taxon>
    </lineage>
</organism>
<feature type="transmembrane region" description="Helical" evidence="1">
    <location>
        <begin position="168"/>
        <end position="185"/>
    </location>
</feature>
<dbReference type="Pfam" id="PF11374">
    <property type="entry name" value="DUF3176"/>
    <property type="match status" value="1"/>
</dbReference>
<dbReference type="InterPro" id="IPR021514">
    <property type="entry name" value="DUF3176"/>
</dbReference>
<protein>
    <submittedName>
        <fullName evidence="2">Uncharacterized protein</fullName>
    </submittedName>
</protein>
<feature type="transmembrane region" description="Helical" evidence="1">
    <location>
        <begin position="545"/>
        <end position="565"/>
    </location>
</feature>
<keyword evidence="1" id="KW-0472">Membrane</keyword>
<dbReference type="EMBL" id="JARVKM010000007">
    <property type="protein sequence ID" value="KAK9780359.1"/>
    <property type="molecule type" value="Genomic_DNA"/>
</dbReference>
<sequence>MSSNIHQQDDHAQIQDELFQGYGEQLHAEMSESTTPAETYPSKSRFPFRRTARNENNNTATSSWWWWELGSALLSLICISLVIAILVSAGNTPLESWPLAIQPNSLISVLTTIGKSAMVVVITSCISQLKWRYFQTQSHPLSHLQNFDEASRGPWGSFVFLGGAKTRSAVVATALALVTIFSLGFEPSSQQILEFPSRTARIENVTAYVGQALSYQSSAFNVLDDDVSSTNLLDLAFHEGTIRYEAALINGIVGAVSTPSLSCPEPATQCSWGDYSSLGYCYYFRNLTTIMTRDCSQDQNSTILNYTCVYDYTGRDPVDPKMSMTWIVTLDPDGGVENVIDWTFFTASPTYHIDTIGGAELALTSARQTRAVPDIVELLYSRWYICEQTFENVTSSSGVLNTGNVRTGALDPVRSQATDPEKEGQDSYTILVYRSKSTGQEYMIAKQAIEQTLAYLNNVFDVDFTVHPGWSDPNAQVVNATLGNNRLIQMGYFLNSTDLHNMTENVAKTLSAQMQSNSPGDNTNLTLVAGEAFKPETYIYVRYEWLVLPLLETVVTIVLLVITMVKTRHAPLVKTSIIAAMMYGLYGWRPEDIQAGIADTGEILERRARGMPMYIDASSHGQMRFVRSS</sequence>